<dbReference type="PANTHER" id="PTHR36582">
    <property type="entry name" value="ANTITOXIN PARD"/>
    <property type="match status" value="1"/>
</dbReference>
<comment type="similarity">
    <text evidence="1">Belongs to the ParD antitoxin family.</text>
</comment>
<dbReference type="InterPro" id="IPR038296">
    <property type="entry name" value="ParD_sf"/>
</dbReference>
<keyword evidence="2" id="KW-1277">Toxin-antitoxin system</keyword>
<dbReference type="STRING" id="1560345.AWL63_06825"/>
<keyword evidence="4" id="KW-1185">Reference proteome</keyword>
<evidence type="ECO:0000313" key="4">
    <source>
        <dbReference type="Proteomes" id="UP000094256"/>
    </source>
</evidence>
<dbReference type="CDD" id="cd22231">
    <property type="entry name" value="RHH_NikR_HicB-like"/>
    <property type="match status" value="1"/>
</dbReference>
<name>A0A1B3Z8G6_9SPHN</name>
<dbReference type="SUPFAM" id="SSF47598">
    <property type="entry name" value="Ribbon-helix-helix"/>
    <property type="match status" value="1"/>
</dbReference>
<dbReference type="InterPro" id="IPR022789">
    <property type="entry name" value="ParD"/>
</dbReference>
<dbReference type="Proteomes" id="UP000094256">
    <property type="component" value="Chromosome"/>
</dbReference>
<evidence type="ECO:0000313" key="3">
    <source>
        <dbReference type="EMBL" id="AOH83723.1"/>
    </source>
</evidence>
<dbReference type="PANTHER" id="PTHR36582:SF2">
    <property type="entry name" value="ANTITOXIN PARD"/>
    <property type="match status" value="1"/>
</dbReference>
<dbReference type="Gene3D" id="6.10.10.120">
    <property type="entry name" value="Antitoxin ParD1-like"/>
    <property type="match status" value="1"/>
</dbReference>
<proteinExistence type="inferred from homology"/>
<dbReference type="EMBL" id="CP014168">
    <property type="protein sequence ID" value="AOH83723.1"/>
    <property type="molecule type" value="Genomic_DNA"/>
</dbReference>
<gene>
    <name evidence="3" type="ORF">AWL63_06825</name>
</gene>
<evidence type="ECO:0000256" key="2">
    <source>
        <dbReference type="ARBA" id="ARBA00022649"/>
    </source>
</evidence>
<organism evidence="3 4">
    <name type="scientific">Sphingomonas panacis</name>
    <dbReference type="NCBI Taxonomy" id="1560345"/>
    <lineage>
        <taxon>Bacteria</taxon>
        <taxon>Pseudomonadati</taxon>
        <taxon>Pseudomonadota</taxon>
        <taxon>Alphaproteobacteria</taxon>
        <taxon>Sphingomonadales</taxon>
        <taxon>Sphingomonadaceae</taxon>
        <taxon>Sphingomonas</taxon>
    </lineage>
</organism>
<dbReference type="RefSeq" id="WP_069204291.1">
    <property type="nucleotide sequence ID" value="NZ_CP014168.1"/>
</dbReference>
<evidence type="ECO:0000256" key="1">
    <source>
        <dbReference type="ARBA" id="ARBA00008580"/>
    </source>
</evidence>
<dbReference type="NCBIfam" id="TIGR02606">
    <property type="entry name" value="antidote_CC2985"/>
    <property type="match status" value="1"/>
</dbReference>
<dbReference type="OrthoDB" id="514770at2"/>
<accession>A0A1B3Z8G6</accession>
<dbReference type="InterPro" id="IPR010985">
    <property type="entry name" value="Ribbon_hlx_hlx"/>
</dbReference>
<sequence>MSAIERMTITMPAEMAALLRQTVAGGEYASTSEVVREALREWTRARDIERRDLESLREAIQAGLNSGPGIPAEDVFAELRARYANKA</sequence>
<dbReference type="Pfam" id="PF03693">
    <property type="entry name" value="ParD_antitoxin"/>
    <property type="match status" value="1"/>
</dbReference>
<dbReference type="AlphaFoldDB" id="A0A1B3Z8G6"/>
<protein>
    <submittedName>
        <fullName evidence="3">Transcriptional regulator</fullName>
    </submittedName>
</protein>
<reference evidence="3 4" key="1">
    <citation type="submission" date="2016-01" db="EMBL/GenBank/DDBJ databases">
        <title>Complete genome and mega plasmid sequence of Sphingomonas panacis DCY99 elicits systemic resistance in rice to Xanthomonas oryzae.</title>
        <authorList>
            <person name="Kim Y.J."/>
            <person name="Yang D.C."/>
            <person name="Sing P."/>
        </authorList>
    </citation>
    <scope>NUCLEOTIDE SEQUENCE [LARGE SCALE GENOMIC DNA]</scope>
    <source>
        <strain evidence="3 4">DCY99</strain>
    </source>
</reference>
<dbReference type="KEGG" id="span:AWL63_06825"/>
<dbReference type="GO" id="GO:0006355">
    <property type="term" value="P:regulation of DNA-templated transcription"/>
    <property type="evidence" value="ECO:0007669"/>
    <property type="project" value="InterPro"/>
</dbReference>